<reference evidence="1 2" key="1">
    <citation type="journal article" date="2017" name="BMC Biol.">
        <title>Genomic innovations, transcriptional plasticity and gene loss underlying the evolution and divergence of two highly polyphagous and invasive Helicoverpa pest species.</title>
        <authorList>
            <person name="Pearce S.L."/>
            <person name="Clarke D.F."/>
            <person name="East P.D."/>
            <person name="Elfekih S."/>
            <person name="Gordon K.H."/>
            <person name="Jermiin L.S."/>
            <person name="McGaughran A."/>
            <person name="Oakeshott J.G."/>
            <person name="Papanikolaou A."/>
            <person name="Perera O.P."/>
            <person name="Rane R.V."/>
            <person name="Richards S."/>
            <person name="Tay W.T."/>
            <person name="Walsh T.K."/>
            <person name="Anderson A."/>
            <person name="Anderson C.J."/>
            <person name="Asgari S."/>
            <person name="Board P.G."/>
            <person name="Bretschneider A."/>
            <person name="Campbell P.M."/>
            <person name="Chertemps T."/>
            <person name="Christeller J.T."/>
            <person name="Coppin C.W."/>
            <person name="Downes S.J."/>
            <person name="Duan G."/>
            <person name="Farnsworth C.A."/>
            <person name="Good R.T."/>
            <person name="Han L.B."/>
            <person name="Han Y.C."/>
            <person name="Hatje K."/>
            <person name="Horne I."/>
            <person name="Huang Y.P."/>
            <person name="Hughes D.S."/>
            <person name="Jacquin-Joly E."/>
            <person name="James W."/>
            <person name="Jhangiani S."/>
            <person name="Kollmar M."/>
            <person name="Kuwar S.S."/>
            <person name="Li S."/>
            <person name="Liu N.Y."/>
            <person name="Maibeche M.T."/>
            <person name="Miller J.R."/>
            <person name="Montagne N."/>
            <person name="Perry T."/>
            <person name="Qu J."/>
            <person name="Song S.V."/>
            <person name="Sutton G.G."/>
            <person name="Vogel H."/>
            <person name="Walenz B.P."/>
            <person name="Xu W."/>
            <person name="Zhang H.J."/>
            <person name="Zou Z."/>
            <person name="Batterham P."/>
            <person name="Edwards O.R."/>
            <person name="Feyereisen R."/>
            <person name="Gibbs R.A."/>
            <person name="Heckel D.G."/>
            <person name="McGrath A."/>
            <person name="Robin C."/>
            <person name="Scherer S.E."/>
            <person name="Worley K.C."/>
            <person name="Wu Y.D."/>
        </authorList>
    </citation>
    <scope>NUCLEOTIDE SEQUENCE [LARGE SCALE GENOMIC DNA]</scope>
    <source>
        <strain evidence="1">Harm_GR_Male_#8</strain>
        <tissue evidence="1">Whole organism</tissue>
    </source>
</reference>
<evidence type="ECO:0000313" key="2">
    <source>
        <dbReference type="Proteomes" id="UP000249218"/>
    </source>
</evidence>
<keyword evidence="2" id="KW-1185">Reference proteome</keyword>
<sequence length="82" mass="9299">MKFKLDRPISYRVAFANKMPVCHGGVKLSHVLRNRLPAERNIRRTASAASDPANFVSFKPSLDLYKHFKTKISQIGPAILEF</sequence>
<dbReference type="Proteomes" id="UP000249218">
    <property type="component" value="Unassembled WGS sequence"/>
</dbReference>
<proteinExistence type="predicted"/>
<evidence type="ECO:0000313" key="1">
    <source>
        <dbReference type="EMBL" id="PZC78251.1"/>
    </source>
</evidence>
<gene>
    <name evidence="1" type="primary">HaOG202323</name>
    <name evidence="1" type="ORF">B5X24_HaOG202323</name>
</gene>
<organism evidence="1 2">
    <name type="scientific">Helicoverpa armigera</name>
    <name type="common">Cotton bollworm</name>
    <name type="synonym">Heliothis armigera</name>
    <dbReference type="NCBI Taxonomy" id="29058"/>
    <lineage>
        <taxon>Eukaryota</taxon>
        <taxon>Metazoa</taxon>
        <taxon>Ecdysozoa</taxon>
        <taxon>Arthropoda</taxon>
        <taxon>Hexapoda</taxon>
        <taxon>Insecta</taxon>
        <taxon>Pterygota</taxon>
        <taxon>Neoptera</taxon>
        <taxon>Endopterygota</taxon>
        <taxon>Lepidoptera</taxon>
        <taxon>Glossata</taxon>
        <taxon>Ditrysia</taxon>
        <taxon>Noctuoidea</taxon>
        <taxon>Noctuidae</taxon>
        <taxon>Heliothinae</taxon>
        <taxon>Helicoverpa</taxon>
    </lineage>
</organism>
<name>A0A2W1BV69_HELAM</name>
<dbReference type="EMBL" id="KZ149907">
    <property type="protein sequence ID" value="PZC78251.1"/>
    <property type="molecule type" value="Genomic_DNA"/>
</dbReference>
<dbReference type="AlphaFoldDB" id="A0A2W1BV69"/>
<protein>
    <submittedName>
        <fullName evidence="1">Uncharacterized protein</fullName>
    </submittedName>
</protein>
<accession>A0A2W1BV69</accession>